<protein>
    <submittedName>
        <fullName evidence="2">Dihydrodipicolinate synthase family protein</fullName>
    </submittedName>
</protein>
<evidence type="ECO:0000256" key="1">
    <source>
        <dbReference type="SAM" id="MobiDB-lite"/>
    </source>
</evidence>
<dbReference type="SUPFAM" id="SSF51569">
    <property type="entry name" value="Aldolase"/>
    <property type="match status" value="1"/>
</dbReference>
<evidence type="ECO:0000313" key="3">
    <source>
        <dbReference type="Proteomes" id="UP001183226"/>
    </source>
</evidence>
<dbReference type="Pfam" id="PF06187">
    <property type="entry name" value="DUF993"/>
    <property type="match status" value="1"/>
</dbReference>
<comment type="caution">
    <text evidence="2">The sequence shown here is derived from an EMBL/GenBank/DDBJ whole genome shotgun (WGS) entry which is preliminary data.</text>
</comment>
<dbReference type="Proteomes" id="UP001183226">
    <property type="component" value="Unassembled WGS sequence"/>
</dbReference>
<reference evidence="3" key="1">
    <citation type="submission" date="2023-07" db="EMBL/GenBank/DDBJ databases">
        <title>30 novel species of actinomycetes from the DSMZ collection.</title>
        <authorList>
            <person name="Nouioui I."/>
        </authorList>
    </citation>
    <scope>NUCLEOTIDE SEQUENCE [LARGE SCALE GENOMIC DNA]</scope>
    <source>
        <strain evidence="3">DSM 45055</strain>
    </source>
</reference>
<proteinExistence type="predicted"/>
<accession>A0ABU2KTR7</accession>
<evidence type="ECO:0000313" key="2">
    <source>
        <dbReference type="EMBL" id="MDT0302684.1"/>
    </source>
</evidence>
<name>A0ABU2KTR7_9ACTN</name>
<dbReference type="Gene3D" id="3.20.20.70">
    <property type="entry name" value="Aldolase class I"/>
    <property type="match status" value="1"/>
</dbReference>
<dbReference type="InterPro" id="IPR013785">
    <property type="entry name" value="Aldolase_TIM"/>
</dbReference>
<dbReference type="RefSeq" id="WP_311545171.1">
    <property type="nucleotide sequence ID" value="NZ_JAVREK010000010.1"/>
</dbReference>
<dbReference type="InterPro" id="IPR009334">
    <property type="entry name" value="DUF993"/>
</dbReference>
<keyword evidence="3" id="KW-1185">Reference proteome</keyword>
<organism evidence="2 3">
    <name type="scientific">Streptomonospora wellingtoniae</name>
    <dbReference type="NCBI Taxonomy" id="3075544"/>
    <lineage>
        <taxon>Bacteria</taxon>
        <taxon>Bacillati</taxon>
        <taxon>Actinomycetota</taxon>
        <taxon>Actinomycetes</taxon>
        <taxon>Streptosporangiales</taxon>
        <taxon>Nocardiopsidaceae</taxon>
        <taxon>Streptomonospora</taxon>
    </lineage>
</organism>
<gene>
    <name evidence="2" type="ORF">RM446_11235</name>
</gene>
<feature type="region of interest" description="Disordered" evidence="1">
    <location>
        <begin position="1"/>
        <end position="35"/>
    </location>
</feature>
<dbReference type="EMBL" id="JAVREK010000010">
    <property type="protein sequence ID" value="MDT0302684.1"/>
    <property type="molecule type" value="Genomic_DNA"/>
</dbReference>
<sequence>MSGPPLRLPGADGRLHGFTPRGAAPAPAGAAPPGSRTAYAAAHVVADPVAGNAFGAPARLDWDSTLAFRHRLWDLGLGVADAMDTAQRGMGLDWPATAELIRRSAAEAAGRGALLCCGAGTDHIDAGAGTTLEEVEAAYTEQLETVEGAGATPVLMASRHLAACARGPGDYAKVYGRLLEQVRAPVILHWLGTAFDPALAGYWGHGAPAEAIDTVAGIIADHASRVDGIKVSLLDPDLEVRLRRLLPAGVRLYTGDDFNYPELIEGDAEGHSHALLGIFAAIAPAAAAALRALDDADTAGYRASLEPTVPLARHIFAAPTFYYKTGIAFLSWLNGHQPGFTMVGGLHSARDLVHLSEAMRLADDAGVLTDPGLAVARMRSLLEISGVR</sequence>
<feature type="compositionally biased region" description="Low complexity" evidence="1">
    <location>
        <begin position="22"/>
        <end position="34"/>
    </location>
</feature>